<dbReference type="Pfam" id="PF03062">
    <property type="entry name" value="MBOAT"/>
    <property type="match status" value="1"/>
</dbReference>
<accession>A0AAD5E2K9</accession>
<dbReference type="EMBL" id="JADXDR010000015">
    <property type="protein sequence ID" value="KAI7845564.1"/>
    <property type="molecule type" value="Genomic_DNA"/>
</dbReference>
<protein>
    <submittedName>
        <fullName evidence="7">Uncharacterized protein</fullName>
    </submittedName>
</protein>
<reference evidence="7" key="1">
    <citation type="submission" date="2020-11" db="EMBL/GenBank/DDBJ databases">
        <title>Chlorella ohadii genome sequencing and assembly.</title>
        <authorList>
            <person name="Murik O."/>
            <person name="Treves H."/>
            <person name="Kedem I."/>
            <person name="Shotland Y."/>
            <person name="Kaplan A."/>
        </authorList>
    </citation>
    <scope>NUCLEOTIDE SEQUENCE</scope>
    <source>
        <strain evidence="7">1</strain>
    </source>
</reference>
<sequence length="555" mass="62209">MAQRRLELALHASVVAAALVFITYRGYLFSWQFEQGQRWDRYAPGLQPGAVFGRRVDLSDIQWREFRAGLPALAALFLAAAAASRWLQQQGATATARSRAYLLLSLAFLGYLHGACAALVLALALTSYAVAQLAAGHPYGAVAIWACNIGLLLAARLGDGFRFASLLPALAPLDGHRGAMRWEICFNLSVLRMLSYALDLHWRRRLGTSLQQRGGNRRSTQPDPARVADPHSVASPSKAVCPTGPPSAAALWRQQTPLPSEGEYGVLSYLAYVLYAPLYLAGPIITFQDFAWQLRQRSPPRARVILQYAARLAADWACLELLTRCLYFSSIAKHRIGLRYRQYGLQYGTTEMALTAFWVLCFMWLKFATIWRFMRLAALLDGIEPPENMKRCFANNYDIEGFWRGWHASYNRWLVRYMYVPLGGARRRALVVWPIFFFVALWHDLEWRLLSWAWLICLAFVPEMAAKQFARSARFDTWRGTVAFRYMCATAAALNIAALMAANLAGFVVGLDGVAGLLHEMLRSPGFVAATLVTFFSAANVMLALRDWEAAKQRA</sequence>
<keyword evidence="4 6" id="KW-0472">Membrane</keyword>
<keyword evidence="8" id="KW-1185">Reference proteome</keyword>
<feature type="transmembrane region" description="Helical" evidence="6">
    <location>
        <begin position="352"/>
        <end position="371"/>
    </location>
</feature>
<feature type="transmembrane region" description="Helical" evidence="6">
    <location>
        <begin position="7"/>
        <end position="27"/>
    </location>
</feature>
<keyword evidence="3 6" id="KW-1133">Transmembrane helix</keyword>
<gene>
    <name evidence="7" type="ORF">COHA_000854</name>
</gene>
<feature type="transmembrane region" description="Helical" evidence="6">
    <location>
        <begin position="68"/>
        <end position="88"/>
    </location>
</feature>
<feature type="transmembrane region" description="Helical" evidence="6">
    <location>
        <begin position="486"/>
        <end position="507"/>
    </location>
</feature>
<feature type="region of interest" description="Disordered" evidence="5">
    <location>
        <begin position="211"/>
        <end position="240"/>
    </location>
</feature>
<evidence type="ECO:0000256" key="1">
    <source>
        <dbReference type="ARBA" id="ARBA00004141"/>
    </source>
</evidence>
<proteinExistence type="predicted"/>
<dbReference type="GO" id="GO:0016020">
    <property type="term" value="C:membrane"/>
    <property type="evidence" value="ECO:0007669"/>
    <property type="project" value="UniProtKB-SubCell"/>
</dbReference>
<keyword evidence="2 6" id="KW-0812">Transmembrane</keyword>
<feature type="transmembrane region" description="Helical" evidence="6">
    <location>
        <begin position="100"/>
        <end position="125"/>
    </location>
</feature>
<dbReference type="GO" id="GO:0019432">
    <property type="term" value="P:triglyceride biosynthetic process"/>
    <property type="evidence" value="ECO:0007669"/>
    <property type="project" value="UniProtKB-ARBA"/>
</dbReference>
<comment type="subcellular location">
    <subcellularLocation>
        <location evidence="1">Membrane</location>
        <topology evidence="1">Multi-pass membrane protein</topology>
    </subcellularLocation>
</comment>
<comment type="caution">
    <text evidence="7">The sequence shown here is derived from an EMBL/GenBank/DDBJ whole genome shotgun (WGS) entry which is preliminary data.</text>
</comment>
<dbReference type="Proteomes" id="UP001205105">
    <property type="component" value="Unassembled WGS sequence"/>
</dbReference>
<dbReference type="PANTHER" id="PTHR13285">
    <property type="entry name" value="ACYLTRANSFERASE"/>
    <property type="match status" value="1"/>
</dbReference>
<evidence type="ECO:0000256" key="5">
    <source>
        <dbReference type="SAM" id="MobiDB-lite"/>
    </source>
</evidence>
<evidence type="ECO:0000256" key="6">
    <source>
        <dbReference type="SAM" id="Phobius"/>
    </source>
</evidence>
<evidence type="ECO:0000256" key="3">
    <source>
        <dbReference type="ARBA" id="ARBA00022989"/>
    </source>
</evidence>
<dbReference type="GO" id="GO:0016746">
    <property type="term" value="F:acyltransferase activity"/>
    <property type="evidence" value="ECO:0007669"/>
    <property type="project" value="TreeGrafter"/>
</dbReference>
<organism evidence="7 8">
    <name type="scientific">Chlorella ohadii</name>
    <dbReference type="NCBI Taxonomy" id="2649997"/>
    <lineage>
        <taxon>Eukaryota</taxon>
        <taxon>Viridiplantae</taxon>
        <taxon>Chlorophyta</taxon>
        <taxon>core chlorophytes</taxon>
        <taxon>Trebouxiophyceae</taxon>
        <taxon>Chlorellales</taxon>
        <taxon>Chlorellaceae</taxon>
        <taxon>Chlorella clade</taxon>
        <taxon>Chlorella</taxon>
    </lineage>
</organism>
<dbReference type="InterPro" id="IPR004299">
    <property type="entry name" value="MBOAT_fam"/>
</dbReference>
<dbReference type="PANTHER" id="PTHR13285:SF18">
    <property type="entry name" value="PROTEIN-CYSTEINE N-PALMITOYLTRANSFERASE RASP"/>
    <property type="match status" value="1"/>
</dbReference>
<name>A0AAD5E2K9_9CHLO</name>
<dbReference type="InterPro" id="IPR051085">
    <property type="entry name" value="MB_O-acyltransferase"/>
</dbReference>
<feature type="compositionally biased region" description="Polar residues" evidence="5">
    <location>
        <begin position="211"/>
        <end position="222"/>
    </location>
</feature>
<evidence type="ECO:0000313" key="8">
    <source>
        <dbReference type="Proteomes" id="UP001205105"/>
    </source>
</evidence>
<evidence type="ECO:0000256" key="2">
    <source>
        <dbReference type="ARBA" id="ARBA00022692"/>
    </source>
</evidence>
<evidence type="ECO:0000313" key="7">
    <source>
        <dbReference type="EMBL" id="KAI7845564.1"/>
    </source>
</evidence>
<dbReference type="AlphaFoldDB" id="A0AAD5E2K9"/>
<evidence type="ECO:0000256" key="4">
    <source>
        <dbReference type="ARBA" id="ARBA00023136"/>
    </source>
</evidence>
<feature type="transmembrane region" description="Helical" evidence="6">
    <location>
        <begin position="527"/>
        <end position="545"/>
    </location>
</feature>
<feature type="transmembrane region" description="Helical" evidence="6">
    <location>
        <begin position="266"/>
        <end position="287"/>
    </location>
</feature>
<dbReference type="GO" id="GO:0005783">
    <property type="term" value="C:endoplasmic reticulum"/>
    <property type="evidence" value="ECO:0007669"/>
    <property type="project" value="TreeGrafter"/>
</dbReference>
<feature type="transmembrane region" description="Helical" evidence="6">
    <location>
        <begin position="137"/>
        <end position="158"/>
    </location>
</feature>